<dbReference type="EMBL" id="MGJJ01000003">
    <property type="protein sequence ID" value="OGN05895.1"/>
    <property type="molecule type" value="Genomic_DNA"/>
</dbReference>
<gene>
    <name evidence="5" type="primary">hrcA</name>
    <name evidence="7" type="ORF">A2746_00395</name>
</gene>
<dbReference type="Proteomes" id="UP000177419">
    <property type="component" value="Unassembled WGS sequence"/>
</dbReference>
<accession>A0A1F8EYF0</accession>
<dbReference type="InterPro" id="IPR036390">
    <property type="entry name" value="WH_DNA-bd_sf"/>
</dbReference>
<dbReference type="AlphaFoldDB" id="A0A1F8EYF0"/>
<protein>
    <recommendedName>
        <fullName evidence="5">Heat-inducible transcription repressor HrcA</fullName>
    </recommendedName>
</protein>
<dbReference type="PANTHER" id="PTHR34824:SF1">
    <property type="entry name" value="HEAT-INDUCIBLE TRANSCRIPTION REPRESSOR HRCA"/>
    <property type="match status" value="1"/>
</dbReference>
<dbReference type="InterPro" id="IPR021153">
    <property type="entry name" value="HrcA_C"/>
</dbReference>
<comment type="caution">
    <text evidence="7">The sequence shown here is derived from an EMBL/GenBank/DDBJ whole genome shotgun (WGS) entry which is preliminary data.</text>
</comment>
<sequence length="246" mass="27852">MFTLRQAKVLAEIISKHIKTAEPVSSKLLAKSRVFKVSSATLRNEMNGLEELGYLVQLHTSGGRVPTDKAYRFYVDNLVAQSCFDIADGAKKRIRSAIANGGNDPKEINKTIAKTISDLSDHLIFSNIFESGDCFKVGLSSLMEFPEFREFDRMFQLTSFFDHFETLFDRMEKDFFGRQDFAPNVFIGRENPMGGMKDEAVITVKYSLPRQHLGSMTLVGPTRMDYEKNIGLVKYAADELNRIFST</sequence>
<dbReference type="GO" id="GO:0045892">
    <property type="term" value="P:negative regulation of DNA-templated transcription"/>
    <property type="evidence" value="ECO:0007669"/>
    <property type="project" value="UniProtKB-UniRule"/>
</dbReference>
<dbReference type="GO" id="GO:0003677">
    <property type="term" value="F:DNA binding"/>
    <property type="evidence" value="ECO:0007669"/>
    <property type="project" value="InterPro"/>
</dbReference>
<evidence type="ECO:0000256" key="1">
    <source>
        <dbReference type="ARBA" id="ARBA00022491"/>
    </source>
</evidence>
<keyword evidence="3 5" id="KW-0346">Stress response</keyword>
<dbReference type="Pfam" id="PF01628">
    <property type="entry name" value="HrcA"/>
    <property type="match status" value="1"/>
</dbReference>
<name>A0A1F8EYF0_9BACT</name>
<dbReference type="SUPFAM" id="SSF46785">
    <property type="entry name" value="Winged helix' DNA-binding domain"/>
    <property type="match status" value="1"/>
</dbReference>
<dbReference type="Gene3D" id="3.30.450.40">
    <property type="match status" value="1"/>
</dbReference>
<dbReference type="Gene3D" id="1.10.10.10">
    <property type="entry name" value="Winged helix-like DNA-binding domain superfamily/Winged helix DNA-binding domain"/>
    <property type="match status" value="1"/>
</dbReference>
<evidence type="ECO:0000313" key="8">
    <source>
        <dbReference type="Proteomes" id="UP000177419"/>
    </source>
</evidence>
<keyword evidence="2 5" id="KW-0805">Transcription regulation</keyword>
<dbReference type="InterPro" id="IPR002571">
    <property type="entry name" value="HrcA"/>
</dbReference>
<dbReference type="PANTHER" id="PTHR34824">
    <property type="entry name" value="HEAT-INDUCIBLE TRANSCRIPTION REPRESSOR HRCA"/>
    <property type="match status" value="1"/>
</dbReference>
<evidence type="ECO:0000256" key="2">
    <source>
        <dbReference type="ARBA" id="ARBA00023015"/>
    </source>
</evidence>
<dbReference type="SUPFAM" id="SSF55781">
    <property type="entry name" value="GAF domain-like"/>
    <property type="match status" value="1"/>
</dbReference>
<dbReference type="HAMAP" id="MF_00081">
    <property type="entry name" value="HrcA"/>
    <property type="match status" value="1"/>
</dbReference>
<feature type="domain" description="Heat-inducible transcription repressor HrcA C-terminal" evidence="6">
    <location>
        <begin position="107"/>
        <end position="230"/>
    </location>
</feature>
<evidence type="ECO:0000313" key="7">
    <source>
        <dbReference type="EMBL" id="OGN05895.1"/>
    </source>
</evidence>
<dbReference type="STRING" id="1802669.A2746_00395"/>
<proteinExistence type="inferred from homology"/>
<keyword evidence="1 5" id="KW-0678">Repressor</keyword>
<dbReference type="InterPro" id="IPR036388">
    <property type="entry name" value="WH-like_DNA-bd_sf"/>
</dbReference>
<reference evidence="7 8" key="1">
    <citation type="journal article" date="2016" name="Nat. Commun.">
        <title>Thousands of microbial genomes shed light on interconnected biogeochemical processes in an aquifer system.</title>
        <authorList>
            <person name="Anantharaman K."/>
            <person name="Brown C.T."/>
            <person name="Hug L.A."/>
            <person name="Sharon I."/>
            <person name="Castelle C.J."/>
            <person name="Probst A.J."/>
            <person name="Thomas B.C."/>
            <person name="Singh A."/>
            <person name="Wilkins M.J."/>
            <person name="Karaoz U."/>
            <person name="Brodie E.L."/>
            <person name="Williams K.H."/>
            <person name="Hubbard S.S."/>
            <person name="Banfield J.F."/>
        </authorList>
    </citation>
    <scope>NUCLEOTIDE SEQUENCE [LARGE SCALE GENOMIC DNA]</scope>
</reference>
<comment type="function">
    <text evidence="5">Negative regulator of class I heat shock genes (grpE-dnaK-dnaJ and groELS operons). Prevents heat-shock induction of these operons.</text>
</comment>
<evidence type="ECO:0000256" key="3">
    <source>
        <dbReference type="ARBA" id="ARBA00023016"/>
    </source>
</evidence>
<dbReference type="InterPro" id="IPR029016">
    <property type="entry name" value="GAF-like_dom_sf"/>
</dbReference>
<evidence type="ECO:0000256" key="4">
    <source>
        <dbReference type="ARBA" id="ARBA00023163"/>
    </source>
</evidence>
<comment type="similarity">
    <text evidence="5">Belongs to the HrcA family.</text>
</comment>
<evidence type="ECO:0000256" key="5">
    <source>
        <dbReference type="HAMAP-Rule" id="MF_00081"/>
    </source>
</evidence>
<organism evidence="7 8">
    <name type="scientific">Candidatus Yanofskybacteria bacterium RIFCSPHIGHO2_01_FULL_44_22</name>
    <dbReference type="NCBI Taxonomy" id="1802669"/>
    <lineage>
        <taxon>Bacteria</taxon>
        <taxon>Candidatus Yanofskyibacteriota</taxon>
    </lineage>
</organism>
<keyword evidence="4 5" id="KW-0804">Transcription</keyword>
<evidence type="ECO:0000259" key="6">
    <source>
        <dbReference type="Pfam" id="PF01628"/>
    </source>
</evidence>